<evidence type="ECO:0000313" key="3">
    <source>
        <dbReference type="Proteomes" id="UP000024547"/>
    </source>
</evidence>
<sequence length="53" mass="6309">MQALSNWSPRQTLKTLSARKKELFWVWIAYQSIKGLITTSLIWVPLILLWLKH</sequence>
<dbReference type="STRING" id="1280948.HY36_17385"/>
<reference evidence="2 3" key="1">
    <citation type="journal article" date="2014" name="Antonie Van Leeuwenhoek">
        <title>Hyphomonas beringensis sp. nov. and Hyphomonas chukchiensis sp. nov., isolated from surface seawater of the Bering Sea and Chukchi Sea.</title>
        <authorList>
            <person name="Li C."/>
            <person name="Lai Q."/>
            <person name="Li G."/>
            <person name="Dong C."/>
            <person name="Wang J."/>
            <person name="Liao Y."/>
            <person name="Shao Z."/>
        </authorList>
    </citation>
    <scope>NUCLEOTIDE SEQUENCE [LARGE SCALE GENOMIC DNA]</scope>
    <source>
        <strain evidence="2 3">22II1-22F38</strain>
    </source>
</reference>
<keyword evidence="1" id="KW-0472">Membrane</keyword>
<organism evidence="2 3">
    <name type="scientific">Hyphomonas atlantica</name>
    <dbReference type="NCBI Taxonomy" id="1280948"/>
    <lineage>
        <taxon>Bacteria</taxon>
        <taxon>Pseudomonadati</taxon>
        <taxon>Pseudomonadota</taxon>
        <taxon>Alphaproteobacteria</taxon>
        <taxon>Hyphomonadales</taxon>
        <taxon>Hyphomonadaceae</taxon>
        <taxon>Hyphomonas</taxon>
    </lineage>
</organism>
<evidence type="ECO:0000256" key="1">
    <source>
        <dbReference type="SAM" id="Phobius"/>
    </source>
</evidence>
<dbReference type="PATRIC" id="fig|1280948.3.peg.2001"/>
<name>A0A059E152_9PROT</name>
<dbReference type="RefSeq" id="WP_155841841.1">
    <property type="nucleotide sequence ID" value="NZ_AWFH01000020.1"/>
</dbReference>
<feature type="transmembrane region" description="Helical" evidence="1">
    <location>
        <begin position="24"/>
        <end position="51"/>
    </location>
</feature>
<keyword evidence="3" id="KW-1185">Reference proteome</keyword>
<keyword evidence="1" id="KW-0812">Transmembrane</keyword>
<protein>
    <submittedName>
        <fullName evidence="2">Uncharacterized protein</fullName>
    </submittedName>
</protein>
<gene>
    <name evidence="2" type="ORF">HY36_17385</name>
</gene>
<keyword evidence="1" id="KW-1133">Transmembrane helix</keyword>
<dbReference type="EMBL" id="AWFH01000020">
    <property type="protein sequence ID" value="KCZ60693.1"/>
    <property type="molecule type" value="Genomic_DNA"/>
</dbReference>
<dbReference type="AlphaFoldDB" id="A0A059E152"/>
<dbReference type="Proteomes" id="UP000024547">
    <property type="component" value="Unassembled WGS sequence"/>
</dbReference>
<comment type="caution">
    <text evidence="2">The sequence shown here is derived from an EMBL/GenBank/DDBJ whole genome shotgun (WGS) entry which is preliminary data.</text>
</comment>
<proteinExistence type="predicted"/>
<accession>A0A059E152</accession>
<evidence type="ECO:0000313" key="2">
    <source>
        <dbReference type="EMBL" id="KCZ60693.1"/>
    </source>
</evidence>